<reference evidence="1" key="1">
    <citation type="journal article" date="2021" name="Proc. Natl. Acad. Sci. U.S.A.">
        <title>A Catalog of Tens of Thousands of Viruses from Human Metagenomes Reveals Hidden Associations with Chronic Diseases.</title>
        <authorList>
            <person name="Tisza M.J."/>
            <person name="Buck C.B."/>
        </authorList>
    </citation>
    <scope>NUCLEOTIDE SEQUENCE</scope>
    <source>
        <strain evidence="1">Ct8Lf7</strain>
    </source>
</reference>
<accession>A0A8S5S186</accession>
<organism evidence="1">
    <name type="scientific">Podoviridae sp. ct8Lf7</name>
    <dbReference type="NCBI Taxonomy" id="2827723"/>
    <lineage>
        <taxon>Viruses</taxon>
        <taxon>Duplodnaviria</taxon>
        <taxon>Heunggongvirae</taxon>
        <taxon>Uroviricota</taxon>
        <taxon>Caudoviricetes</taxon>
    </lineage>
</organism>
<dbReference type="EMBL" id="BK032511">
    <property type="protein sequence ID" value="DAF44758.1"/>
    <property type="molecule type" value="Genomic_DNA"/>
</dbReference>
<proteinExistence type="predicted"/>
<protein>
    <submittedName>
        <fullName evidence="1">Uncharacterized protein</fullName>
    </submittedName>
</protein>
<name>A0A8S5S186_9CAUD</name>
<evidence type="ECO:0000313" key="1">
    <source>
        <dbReference type="EMBL" id="DAF44758.1"/>
    </source>
</evidence>
<sequence>MKSNGDSPNSGECVVLKTVSPQILDKLRESGLTVCICCEFKGTAWLVFRPGLPFDVHGIGYDFEEMGLFGTEAVLKHFEAETPNYVDCGTDVDKFINTCLQFK</sequence>